<dbReference type="Gene3D" id="3.40.50.300">
    <property type="entry name" value="P-loop containing nucleotide triphosphate hydrolases"/>
    <property type="match status" value="1"/>
</dbReference>
<proteinExistence type="inferred from homology"/>
<evidence type="ECO:0000256" key="1">
    <source>
        <dbReference type="ARBA" id="ARBA00005417"/>
    </source>
</evidence>
<dbReference type="GO" id="GO:0005524">
    <property type="term" value="F:ATP binding"/>
    <property type="evidence" value="ECO:0007669"/>
    <property type="project" value="UniProtKB-KW"/>
</dbReference>
<evidence type="ECO:0000259" key="5">
    <source>
        <dbReference type="PROSITE" id="PS50893"/>
    </source>
</evidence>
<keyword evidence="7" id="KW-1185">Reference proteome</keyword>
<dbReference type="EMBL" id="BAAAQT010000004">
    <property type="protein sequence ID" value="GAA2171400.1"/>
    <property type="molecule type" value="Genomic_DNA"/>
</dbReference>
<evidence type="ECO:0000313" key="7">
    <source>
        <dbReference type="Proteomes" id="UP001501599"/>
    </source>
</evidence>
<dbReference type="InterPro" id="IPR017871">
    <property type="entry name" value="ABC_transporter-like_CS"/>
</dbReference>
<evidence type="ECO:0000256" key="2">
    <source>
        <dbReference type="ARBA" id="ARBA00022448"/>
    </source>
</evidence>
<protein>
    <submittedName>
        <fullName evidence="6">ATP-binding cassette domain-containing protein</fullName>
    </submittedName>
</protein>
<gene>
    <name evidence="6" type="ORF">GCM10009846_05110</name>
</gene>
<dbReference type="Pfam" id="PF00005">
    <property type="entry name" value="ABC_tran"/>
    <property type="match status" value="1"/>
</dbReference>
<dbReference type="PANTHER" id="PTHR43335:SF4">
    <property type="entry name" value="ABC TRANSPORTER, ATP-BINDING PROTEIN"/>
    <property type="match status" value="1"/>
</dbReference>
<dbReference type="InterPro" id="IPR027417">
    <property type="entry name" value="P-loop_NTPase"/>
</dbReference>
<feature type="domain" description="ABC transporter" evidence="5">
    <location>
        <begin position="4"/>
        <end position="232"/>
    </location>
</feature>
<dbReference type="InterPro" id="IPR003439">
    <property type="entry name" value="ABC_transporter-like_ATP-bd"/>
</dbReference>
<dbReference type="SMART" id="SM00382">
    <property type="entry name" value="AAA"/>
    <property type="match status" value="1"/>
</dbReference>
<dbReference type="PANTHER" id="PTHR43335">
    <property type="entry name" value="ABC TRANSPORTER, ATP-BINDING PROTEIN"/>
    <property type="match status" value="1"/>
</dbReference>
<dbReference type="PROSITE" id="PS50893">
    <property type="entry name" value="ABC_TRANSPORTER_2"/>
    <property type="match status" value="1"/>
</dbReference>
<comment type="similarity">
    <text evidence="1">Belongs to the ABC transporter superfamily.</text>
</comment>
<evidence type="ECO:0000313" key="6">
    <source>
        <dbReference type="EMBL" id="GAA2171400.1"/>
    </source>
</evidence>
<reference evidence="6 7" key="1">
    <citation type="journal article" date="2019" name="Int. J. Syst. Evol. Microbiol.">
        <title>The Global Catalogue of Microorganisms (GCM) 10K type strain sequencing project: providing services to taxonomists for standard genome sequencing and annotation.</title>
        <authorList>
            <consortium name="The Broad Institute Genomics Platform"/>
            <consortium name="The Broad Institute Genome Sequencing Center for Infectious Disease"/>
            <person name="Wu L."/>
            <person name="Ma J."/>
        </authorList>
    </citation>
    <scope>NUCLEOTIDE SEQUENCE [LARGE SCALE GENOMIC DNA]</scope>
    <source>
        <strain evidence="6 7">JCM 16026</strain>
    </source>
</reference>
<dbReference type="SUPFAM" id="SSF52540">
    <property type="entry name" value="P-loop containing nucleoside triphosphate hydrolases"/>
    <property type="match status" value="1"/>
</dbReference>
<dbReference type="RefSeq" id="WP_344339995.1">
    <property type="nucleotide sequence ID" value="NZ_BAAAQT010000004.1"/>
</dbReference>
<evidence type="ECO:0000256" key="4">
    <source>
        <dbReference type="ARBA" id="ARBA00022840"/>
    </source>
</evidence>
<keyword evidence="2" id="KW-0813">Transport</keyword>
<organism evidence="6 7">
    <name type="scientific">Agrococcus versicolor</name>
    <dbReference type="NCBI Taxonomy" id="501482"/>
    <lineage>
        <taxon>Bacteria</taxon>
        <taxon>Bacillati</taxon>
        <taxon>Actinomycetota</taxon>
        <taxon>Actinomycetes</taxon>
        <taxon>Micrococcales</taxon>
        <taxon>Microbacteriaceae</taxon>
        <taxon>Agrococcus</taxon>
    </lineage>
</organism>
<dbReference type="Proteomes" id="UP001501599">
    <property type="component" value="Unassembled WGS sequence"/>
</dbReference>
<dbReference type="InterPro" id="IPR003593">
    <property type="entry name" value="AAA+_ATPase"/>
</dbReference>
<name>A0ABN3AK71_9MICO</name>
<keyword evidence="4 6" id="KW-0067">ATP-binding</keyword>
<comment type="caution">
    <text evidence="6">The sequence shown here is derived from an EMBL/GenBank/DDBJ whole genome shotgun (WGS) entry which is preliminary data.</text>
</comment>
<keyword evidence="3" id="KW-0547">Nucleotide-binding</keyword>
<dbReference type="PROSITE" id="PS00211">
    <property type="entry name" value="ABC_TRANSPORTER_1"/>
    <property type="match status" value="1"/>
</dbReference>
<sequence>MSAIEAQGLGVERSGRTILRDVSLQVPWGSVTGLLGTDGAGKSTTIRRLLGLIAGRGTVRIAGVAPERIHNPARVVGVALDALAAYPAHTPRMHLEQLAVAASIGRGRVPGLLEDVGLADVADPRRRVPISALSLGMRTRLAIAGALVGAPRILVLDEPFDGLDPMGRHWLRDVVRQHADRGGAVLLSAHGLDEVAPVVDRVVVLDAGRVRFEGETAALRARLASAVDVRTPYVARLRRAVEALGATVVHAEGDRLRVAGVASETVAWAALAERILVLELTTWTPSLDDAFVDAIGPA</sequence>
<evidence type="ECO:0000256" key="3">
    <source>
        <dbReference type="ARBA" id="ARBA00022741"/>
    </source>
</evidence>
<accession>A0ABN3AK71</accession>